<dbReference type="STRING" id="130081.M2XQZ1"/>
<evidence type="ECO:0000259" key="14">
    <source>
        <dbReference type="SMART" id="SM00563"/>
    </source>
</evidence>
<evidence type="ECO:0000313" key="15">
    <source>
        <dbReference type="EMBL" id="EME32667.1"/>
    </source>
</evidence>
<dbReference type="GO" id="GO:0008374">
    <property type="term" value="F:O-acyltransferase activity"/>
    <property type="evidence" value="ECO:0007669"/>
    <property type="project" value="InterPro"/>
</dbReference>
<evidence type="ECO:0000256" key="9">
    <source>
        <dbReference type="ARBA" id="ARBA00023136"/>
    </source>
</evidence>
<keyword evidence="16" id="KW-1185">Reference proteome</keyword>
<keyword evidence="12 15" id="KW-0012">Acyltransferase</keyword>
<evidence type="ECO:0000313" key="16">
    <source>
        <dbReference type="Proteomes" id="UP000030680"/>
    </source>
</evidence>
<dbReference type="OrthoDB" id="272512at2759"/>
<evidence type="ECO:0000256" key="11">
    <source>
        <dbReference type="ARBA" id="ARBA00023264"/>
    </source>
</evidence>
<reference evidence="16" key="1">
    <citation type="journal article" date="2013" name="Science">
        <title>Gene transfer from bacteria and archaea facilitated evolution of an extremophilic eukaryote.</title>
        <authorList>
            <person name="Schonknecht G."/>
            <person name="Chen W.H."/>
            <person name="Ternes C.M."/>
            <person name="Barbier G.G."/>
            <person name="Shrestha R.P."/>
            <person name="Stanke M."/>
            <person name="Brautigam A."/>
            <person name="Baker B.J."/>
            <person name="Banfield J.F."/>
            <person name="Garavito R.M."/>
            <person name="Carr K."/>
            <person name="Wilkerson C."/>
            <person name="Rensing S.A."/>
            <person name="Gagneul D."/>
            <person name="Dickenson N.E."/>
            <person name="Oesterhelt C."/>
            <person name="Lercher M.J."/>
            <person name="Weber A.P."/>
        </authorList>
    </citation>
    <scope>NUCLEOTIDE SEQUENCE [LARGE SCALE GENOMIC DNA]</scope>
    <source>
        <strain evidence="16">074W</strain>
    </source>
</reference>
<dbReference type="InterPro" id="IPR045252">
    <property type="entry name" value="LPCAT1-like"/>
</dbReference>
<evidence type="ECO:0000256" key="13">
    <source>
        <dbReference type="SAM" id="Phobius"/>
    </source>
</evidence>
<keyword evidence="5 15" id="KW-0808">Transferase</keyword>
<dbReference type="PANTHER" id="PTHR23063">
    <property type="entry name" value="PHOSPHOLIPID ACYLTRANSFERASE"/>
    <property type="match status" value="1"/>
</dbReference>
<evidence type="ECO:0000256" key="7">
    <source>
        <dbReference type="ARBA" id="ARBA00022989"/>
    </source>
</evidence>
<dbReference type="PANTHER" id="PTHR23063:SF54">
    <property type="entry name" value="LYSOPHOSPHOLIPID ACYLTRANSFERASE LPEAT1"/>
    <property type="match status" value="1"/>
</dbReference>
<dbReference type="GeneID" id="17091229"/>
<dbReference type="CDD" id="cd07991">
    <property type="entry name" value="LPLAT_LPCAT1-like"/>
    <property type="match status" value="1"/>
</dbReference>
<evidence type="ECO:0000256" key="1">
    <source>
        <dbReference type="ARBA" id="ARBA00004370"/>
    </source>
</evidence>
<keyword evidence="9 13" id="KW-0472">Membrane</keyword>
<keyword evidence="6 13" id="KW-0812">Transmembrane</keyword>
<dbReference type="SMART" id="SM00563">
    <property type="entry name" value="PlsC"/>
    <property type="match status" value="1"/>
</dbReference>
<evidence type="ECO:0000256" key="3">
    <source>
        <dbReference type="ARBA" id="ARBA00008655"/>
    </source>
</evidence>
<evidence type="ECO:0000256" key="10">
    <source>
        <dbReference type="ARBA" id="ARBA00023209"/>
    </source>
</evidence>
<dbReference type="InterPro" id="IPR002123">
    <property type="entry name" value="Plipid/glycerol_acylTrfase"/>
</dbReference>
<dbReference type="RefSeq" id="XP_005709187.1">
    <property type="nucleotide sequence ID" value="XM_005709130.1"/>
</dbReference>
<keyword evidence="8" id="KW-0443">Lipid metabolism</keyword>
<evidence type="ECO:0000256" key="6">
    <source>
        <dbReference type="ARBA" id="ARBA00022692"/>
    </source>
</evidence>
<accession>M2XQZ1</accession>
<proteinExistence type="inferred from homology"/>
<comment type="similarity">
    <text evidence="3">Belongs to the 1-acyl-sn-glycerol-3-phosphate acyltransferase family.</text>
</comment>
<comment type="pathway">
    <text evidence="2">Lipid metabolism.</text>
</comment>
<dbReference type="Proteomes" id="UP000030680">
    <property type="component" value="Unassembled WGS sequence"/>
</dbReference>
<dbReference type="GO" id="GO:0005783">
    <property type="term" value="C:endoplasmic reticulum"/>
    <property type="evidence" value="ECO:0007669"/>
    <property type="project" value="TreeGrafter"/>
</dbReference>
<dbReference type="eggNOG" id="KOG4666">
    <property type="taxonomic scope" value="Eukaryota"/>
</dbReference>
<dbReference type="EMBL" id="KB454484">
    <property type="protein sequence ID" value="EME32667.1"/>
    <property type="molecule type" value="Genomic_DNA"/>
</dbReference>
<dbReference type="AlphaFoldDB" id="M2XQZ1"/>
<evidence type="ECO:0000256" key="4">
    <source>
        <dbReference type="ARBA" id="ARBA00022516"/>
    </source>
</evidence>
<dbReference type="OMA" id="HACHITY"/>
<keyword evidence="4" id="KW-0444">Lipid biosynthesis</keyword>
<keyword evidence="7 13" id="KW-1133">Transmembrane helix</keyword>
<feature type="domain" description="Phospholipid/glycerol acyltransferase" evidence="14">
    <location>
        <begin position="117"/>
        <end position="228"/>
    </location>
</feature>
<evidence type="ECO:0000256" key="12">
    <source>
        <dbReference type="ARBA" id="ARBA00023315"/>
    </source>
</evidence>
<keyword evidence="11" id="KW-1208">Phospholipid metabolism</keyword>
<comment type="subcellular location">
    <subcellularLocation>
        <location evidence="1">Membrane</location>
    </subcellularLocation>
</comment>
<dbReference type="Pfam" id="PF01553">
    <property type="entry name" value="Acyltransferase"/>
    <property type="match status" value="1"/>
</dbReference>
<dbReference type="GO" id="GO:0016020">
    <property type="term" value="C:membrane"/>
    <property type="evidence" value="ECO:0007669"/>
    <property type="project" value="UniProtKB-SubCell"/>
</dbReference>
<dbReference type="SUPFAM" id="SSF69593">
    <property type="entry name" value="Glycerol-3-phosphate (1)-acyltransferase"/>
    <property type="match status" value="1"/>
</dbReference>
<dbReference type="GO" id="GO:0008654">
    <property type="term" value="P:phospholipid biosynthetic process"/>
    <property type="evidence" value="ECO:0007669"/>
    <property type="project" value="UniProtKB-KW"/>
</dbReference>
<gene>
    <name evidence="15" type="ORF">Gasu_00390</name>
</gene>
<sequence>MTVIETTSSLEDSRFDPFKRNDKSFDWIELVKFPLVFVIFPFRFFGALLSVLGCYFFFLIFGPSVRQNIAAEVSTSRRQLLLRGGKCFSRACLFFLGFYRVCGRQHSSYDSAEAKKYVLVCNHTSMLDILILMSVCMPSFVSKETVSKVPLIGRIATGMQCIYVNRASRGGVSAKVIERQQACMEQRPVAPLVIFPEATTTNGHFLIKFHTGVFRGGFPVVPVVIKYRYRRFSPTYETIRSAYYIYKLFTQLYNEAEYTLLPIYYPNEVEKNDPLVYANNVRAVMQKELKCSLSESSYQDKLVYHGLLRKQDRPKQL</sequence>
<name>M2XQZ1_GALSU</name>
<dbReference type="GO" id="GO:0071618">
    <property type="term" value="F:lysophosphatidylethanolamine acyltransferase activity"/>
    <property type="evidence" value="ECO:0007669"/>
    <property type="project" value="TreeGrafter"/>
</dbReference>
<feature type="transmembrane region" description="Helical" evidence="13">
    <location>
        <begin position="35"/>
        <end position="60"/>
    </location>
</feature>
<organism evidence="15 16">
    <name type="scientific">Galdieria sulphuraria</name>
    <name type="common">Red alga</name>
    <dbReference type="NCBI Taxonomy" id="130081"/>
    <lineage>
        <taxon>Eukaryota</taxon>
        <taxon>Rhodophyta</taxon>
        <taxon>Bangiophyceae</taxon>
        <taxon>Galdieriales</taxon>
        <taxon>Galdieriaceae</taxon>
        <taxon>Galdieria</taxon>
    </lineage>
</organism>
<dbReference type="Gramene" id="EME32667">
    <property type="protein sequence ID" value="EME32667"/>
    <property type="gene ID" value="Gasu_00390"/>
</dbReference>
<evidence type="ECO:0000256" key="2">
    <source>
        <dbReference type="ARBA" id="ARBA00005189"/>
    </source>
</evidence>
<evidence type="ECO:0000256" key="5">
    <source>
        <dbReference type="ARBA" id="ARBA00022679"/>
    </source>
</evidence>
<protein>
    <submittedName>
        <fullName evidence="15">Phospholipid/glycerol acyltransferase family protein</fullName>
    </submittedName>
</protein>
<dbReference type="KEGG" id="gsl:Gasu_00390"/>
<evidence type="ECO:0000256" key="8">
    <source>
        <dbReference type="ARBA" id="ARBA00023098"/>
    </source>
</evidence>
<keyword evidence="10" id="KW-0594">Phospholipid biosynthesis</keyword>